<sequence>MSSNYSSPIISTKNQNTETKPTLFSPLDSVATQQKQQHQQISPSFSSESENINKPSQIKTSPSNFEQKQKNFFSCSIAAPSSPPLLKSTKAVSPIESHQQKPLVASNRKTYQSLTTQKQSSTSSEMFLAADPILMDLQKAKTNNKRKREDGVQPLANIKRDKKQNSETTSEEPEARCSVNKTSFSSLGRIPKIEKSEPPPITARSDPNVSILPLTINTKIPKSEELEKAEVVDKHSPRFNEDTENNSKSKKNNNTLLTTSTINGINEKNVQQRTKRDTSSIRQKNQRKTFKLPKISEKFRKYINVERHANGGASLLRCDWRKLQHNLSSQERQQFAEQFISLGFFEIEKVPLFVICIVDNAMEYLENILEFLGTKYPKLPVKMGSLHNKQLVETLKMGEYYERVMATYSYGTYRCGPLNNITLVGRKQEECGEYFEHILERLEECPFLRLLLPWNSDDGPIYWCRPGEQLIRTDDLSKANQQQQQRRASTSLKYQHHKTMPLKALERRETLFEDRTPCHVDSVVEEDTGERSETGAVGILQSIDCHKLPNGIDNQEKQQRIVKEVTCFHGADFDRLVEILQLDIYEPPMSQCVQWVEEAKLNSLRREGIRYAKFSLRENCVYFLPRKIIHQFRTISACGSIAWHIRLKQYYDKKDQDKKLSSNVLGIWEFTKFDQIAQNSFPILDNYSFQNHYFDIPEIQIP</sequence>
<dbReference type="PANTHER" id="PTHR13354">
    <property type="entry name" value="ROUND SPERMATID BASIC PROTEIN 1"/>
    <property type="match status" value="1"/>
</dbReference>
<keyword evidence="3" id="KW-1185">Reference proteome</keyword>
<feature type="region of interest" description="Disordered" evidence="2">
    <location>
        <begin position="142"/>
        <end position="183"/>
    </location>
</feature>
<feature type="compositionally biased region" description="Low complexity" evidence="2">
    <location>
        <begin position="112"/>
        <end position="123"/>
    </location>
</feature>
<name>A0A915P376_9BILA</name>
<dbReference type="GO" id="GO:0005634">
    <property type="term" value="C:nucleus"/>
    <property type="evidence" value="ECO:0007669"/>
    <property type="project" value="InterPro"/>
</dbReference>
<evidence type="ECO:0000313" key="4">
    <source>
        <dbReference type="WBParaSite" id="scf7180000423563.g11290"/>
    </source>
</evidence>
<feature type="region of interest" description="Disordered" evidence="2">
    <location>
        <begin position="266"/>
        <end position="285"/>
    </location>
</feature>
<proteinExistence type="inferred from homology"/>
<dbReference type="AlphaFoldDB" id="A0A915P376"/>
<feature type="compositionally biased region" description="Basic and acidic residues" evidence="2">
    <location>
        <begin position="228"/>
        <end position="247"/>
    </location>
</feature>
<dbReference type="WBParaSite" id="scf7180000423563.g11290">
    <property type="protein sequence ID" value="scf7180000423563.g11290"/>
    <property type="gene ID" value="scf7180000423563.g11290"/>
</dbReference>
<dbReference type="Proteomes" id="UP000887560">
    <property type="component" value="Unplaced"/>
</dbReference>
<comment type="similarity">
    <text evidence="1">Belongs to the round spermatid basic protein 1 family.</text>
</comment>
<evidence type="ECO:0000256" key="1">
    <source>
        <dbReference type="ARBA" id="ARBA00010560"/>
    </source>
</evidence>
<dbReference type="PANTHER" id="PTHR13354:SF11">
    <property type="entry name" value="LYSINE-SPECIFIC DEMETHYLASE 9"/>
    <property type="match status" value="1"/>
</dbReference>
<evidence type="ECO:0000313" key="3">
    <source>
        <dbReference type="Proteomes" id="UP000887560"/>
    </source>
</evidence>
<evidence type="ECO:0000256" key="2">
    <source>
        <dbReference type="SAM" id="MobiDB-lite"/>
    </source>
</evidence>
<feature type="compositionally biased region" description="Polar residues" evidence="2">
    <location>
        <begin position="1"/>
        <end position="22"/>
    </location>
</feature>
<accession>A0A915P376</accession>
<feature type="region of interest" description="Disordered" evidence="2">
    <location>
        <begin position="1"/>
        <end position="65"/>
    </location>
</feature>
<reference evidence="4" key="1">
    <citation type="submission" date="2022-11" db="UniProtKB">
        <authorList>
            <consortium name="WormBaseParasite"/>
        </authorList>
    </citation>
    <scope>IDENTIFICATION</scope>
</reference>
<protein>
    <submittedName>
        <fullName evidence="4">Round spermatid basic protein 1-like protein</fullName>
    </submittedName>
</protein>
<feature type="compositionally biased region" description="Polar residues" evidence="2">
    <location>
        <begin position="41"/>
        <end position="65"/>
    </location>
</feature>
<organism evidence="3 4">
    <name type="scientific">Meloidogyne floridensis</name>
    <dbReference type="NCBI Taxonomy" id="298350"/>
    <lineage>
        <taxon>Eukaryota</taxon>
        <taxon>Metazoa</taxon>
        <taxon>Ecdysozoa</taxon>
        <taxon>Nematoda</taxon>
        <taxon>Chromadorea</taxon>
        <taxon>Rhabditida</taxon>
        <taxon>Tylenchina</taxon>
        <taxon>Tylenchomorpha</taxon>
        <taxon>Tylenchoidea</taxon>
        <taxon>Meloidogynidae</taxon>
        <taxon>Meloidogyninae</taxon>
        <taxon>Meloidogyne</taxon>
    </lineage>
</organism>
<feature type="region of interest" description="Disordered" evidence="2">
    <location>
        <begin position="228"/>
        <end position="257"/>
    </location>
</feature>
<feature type="region of interest" description="Disordered" evidence="2">
    <location>
        <begin position="83"/>
        <end position="123"/>
    </location>
</feature>
<dbReference type="InterPro" id="IPR026306">
    <property type="entry name" value="RSBN1/Dpy-2/CEP530"/>
</dbReference>